<name>A0A068NXR5_CAMCO</name>
<dbReference type="EMBL" id="KC876751">
    <property type="protein sequence ID" value="AIF29631.1"/>
    <property type="molecule type" value="Genomic_DNA"/>
</dbReference>
<sequence length="90" mass="10159">MAVLPVHPVPSFIHQPDKGFPAGRCFLTIQHRKGNILHIAFDLSLLCLFQKLVGVFAPCHRFFPDFSSKCLSFLRHMQALFPALLVAPFL</sequence>
<evidence type="ECO:0000313" key="2">
    <source>
        <dbReference type="EMBL" id="AIF29646.1"/>
    </source>
</evidence>
<reference evidence="1" key="1">
    <citation type="journal article" date="2014" name="Antimicrob. Agents Chemother.">
        <title>Emergence of Multidrug-Resistant Campylobacter Species Isolates with a Horizontally Acquired rRNA Methylase.</title>
        <authorList>
            <person name="Wang Y."/>
            <person name="Zhang M."/>
            <person name="Deng F."/>
            <person name="Shen Z."/>
            <person name="Wu C."/>
            <person name="Zhang J."/>
            <person name="Zhang Q."/>
            <person name="Shen J."/>
        </authorList>
    </citation>
    <scope>NUCLEOTIDE SEQUENCE</scope>
    <source>
        <strain evidence="1">SH-CCD11C073</strain>
        <strain evidence="2">SH-CCD11C365</strain>
    </source>
</reference>
<proteinExistence type="predicted"/>
<organism evidence="1">
    <name type="scientific">Campylobacter coli</name>
    <dbReference type="NCBI Taxonomy" id="195"/>
    <lineage>
        <taxon>Bacteria</taxon>
        <taxon>Pseudomonadati</taxon>
        <taxon>Campylobacterota</taxon>
        <taxon>Epsilonproteobacteria</taxon>
        <taxon>Campylobacterales</taxon>
        <taxon>Campylobacteraceae</taxon>
        <taxon>Campylobacter</taxon>
    </lineage>
</organism>
<evidence type="ECO:0000313" key="1">
    <source>
        <dbReference type="EMBL" id="AIF29631.1"/>
    </source>
</evidence>
<dbReference type="RefSeq" id="WP_173847380.1">
    <property type="nucleotide sequence ID" value="NC_006134.1"/>
</dbReference>
<dbReference type="EMBL" id="KC876752">
    <property type="protein sequence ID" value="AIF29646.1"/>
    <property type="molecule type" value="Genomic_DNA"/>
</dbReference>
<dbReference type="AlphaFoldDB" id="A0A068NXR5"/>
<protein>
    <submittedName>
        <fullName evidence="1">Uncharacterized protein</fullName>
    </submittedName>
</protein>
<accession>A0A068NXR5</accession>